<dbReference type="RefSeq" id="WP_106481177.1">
    <property type="nucleotide sequence ID" value="NZ_CP032819.1"/>
</dbReference>
<evidence type="ECO:0000313" key="1">
    <source>
        <dbReference type="EMBL" id="AZS30526.1"/>
    </source>
</evidence>
<dbReference type="PROSITE" id="PS51257">
    <property type="entry name" value="PROKAR_LIPOPROTEIN"/>
    <property type="match status" value="1"/>
</dbReference>
<protein>
    <recommendedName>
        <fullName evidence="3">PKD domain-containing protein</fullName>
    </recommendedName>
</protein>
<gene>
    <name evidence="1" type="ORF">D8S85_13870</name>
</gene>
<reference evidence="1 2" key="1">
    <citation type="submission" date="2018-10" db="EMBL/GenBank/DDBJ databases">
        <title>Butyricimonas faecalis sp. nov., isolated from human faeces and emended description of the genus Butyricimonas.</title>
        <authorList>
            <person name="Le Roy T."/>
            <person name="Van der Smissen P."/>
            <person name="Paquot A."/>
            <person name="Delzenne N."/>
            <person name="Muccioli G."/>
            <person name="Collet J.-F."/>
            <person name="Cani P.D."/>
        </authorList>
    </citation>
    <scope>NUCLEOTIDE SEQUENCE [LARGE SCALE GENOMIC DNA]</scope>
    <source>
        <strain evidence="1 2">H184</strain>
    </source>
</reference>
<dbReference type="Pfam" id="PF16407">
    <property type="entry name" value="PKD_2"/>
    <property type="match status" value="1"/>
</dbReference>
<proteinExistence type="predicted"/>
<evidence type="ECO:0000313" key="2">
    <source>
        <dbReference type="Proteomes" id="UP000270673"/>
    </source>
</evidence>
<name>A0A3Q9ITH3_9BACT</name>
<accession>A0A3Q9ITH3</accession>
<dbReference type="OrthoDB" id="1095195at2"/>
<organism evidence="1 2">
    <name type="scientific">Butyricimonas faecalis</name>
    <dbReference type="NCBI Taxonomy" id="2093856"/>
    <lineage>
        <taxon>Bacteria</taxon>
        <taxon>Pseudomonadati</taxon>
        <taxon>Bacteroidota</taxon>
        <taxon>Bacteroidia</taxon>
        <taxon>Bacteroidales</taxon>
        <taxon>Odoribacteraceae</taxon>
        <taxon>Butyricimonas</taxon>
    </lineage>
</organism>
<sequence>MSRLYIIFLTLFLLYGCYDDKGNYDYKTLDSLSITLPSKTYSCLFGEKLQISPTIETTIPETDLIYEWEFYGKDGDNYWSRYFPVYRGKELDYTCLYNDTLLPGEGTYSLRLNVTQNSTGRHFYSETISVKLDFQLSHIGAMILHGDGISSDIGIVVADEFQIVKPESSAAPEVYPHFYSNANAGEKIDGRGQWIIQNCTKSSYRYPENIFVIAVTDKEAVLAHSKSLLNNGSWNDLFNGGLNQGKPENVVINSMSFMAFDGGDVFKKTSTEVLFAVPLYAAADHEYDFDPRILPFSHHTYRDILRALLFDRAKRGFVAVIGSAGLNSFNKFLALDATVGAGSVNAPFNPGDMKADLVHMDLGGLGDHVLAVMKNDDGEYFMVEMDVSVKTAPETPKFKYDLMHVEDVKNNRVIDWAFGSTFMNMCYFATPEGVYRFTVDNGKTIQPEPLMTANNAKVQFDGNITMMKILKPDIFSGNNNDVYYKSNVEMVVGTYGGTSGSGILYSIELDPLSGRVLSVQEYTGFDEIYDVNIKGY</sequence>
<dbReference type="Proteomes" id="UP000270673">
    <property type="component" value="Chromosome"/>
</dbReference>
<dbReference type="KEGG" id="buy:D8S85_13870"/>
<dbReference type="InterPro" id="IPR032183">
    <property type="entry name" value="PKD-like"/>
</dbReference>
<dbReference type="EMBL" id="CP032819">
    <property type="protein sequence ID" value="AZS30526.1"/>
    <property type="molecule type" value="Genomic_DNA"/>
</dbReference>
<evidence type="ECO:0008006" key="3">
    <source>
        <dbReference type="Google" id="ProtNLM"/>
    </source>
</evidence>
<dbReference type="AlphaFoldDB" id="A0A3Q9ITH3"/>
<keyword evidence="2" id="KW-1185">Reference proteome</keyword>